<keyword evidence="2" id="KW-0418">Kinase</keyword>
<dbReference type="AlphaFoldDB" id="A0AA38R630"/>
<accession>A0AA38R630</accession>
<dbReference type="Pfam" id="PF00069">
    <property type="entry name" value="Pkinase"/>
    <property type="match status" value="1"/>
</dbReference>
<dbReference type="PANTHER" id="PTHR24359">
    <property type="entry name" value="SERINE/THREONINE-PROTEIN KINASE SBK1"/>
    <property type="match status" value="1"/>
</dbReference>
<dbReference type="Proteomes" id="UP001174691">
    <property type="component" value="Unassembled WGS sequence"/>
</dbReference>
<keyword evidence="3" id="KW-1185">Reference proteome</keyword>
<organism evidence="2 3">
    <name type="scientific">Coniochaeta hoffmannii</name>
    <dbReference type="NCBI Taxonomy" id="91930"/>
    <lineage>
        <taxon>Eukaryota</taxon>
        <taxon>Fungi</taxon>
        <taxon>Dikarya</taxon>
        <taxon>Ascomycota</taxon>
        <taxon>Pezizomycotina</taxon>
        <taxon>Sordariomycetes</taxon>
        <taxon>Sordariomycetidae</taxon>
        <taxon>Coniochaetales</taxon>
        <taxon>Coniochaetaceae</taxon>
        <taxon>Coniochaeta</taxon>
    </lineage>
</organism>
<proteinExistence type="predicted"/>
<dbReference type="InterPro" id="IPR000719">
    <property type="entry name" value="Prot_kinase_dom"/>
</dbReference>
<dbReference type="GO" id="GO:0004674">
    <property type="term" value="F:protein serine/threonine kinase activity"/>
    <property type="evidence" value="ECO:0007669"/>
    <property type="project" value="TreeGrafter"/>
</dbReference>
<comment type="caution">
    <text evidence="2">The sequence shown here is derived from an EMBL/GenBank/DDBJ whole genome shotgun (WGS) entry which is preliminary data.</text>
</comment>
<dbReference type="PROSITE" id="PS50011">
    <property type="entry name" value="PROTEIN_KINASE_DOM"/>
    <property type="match status" value="1"/>
</dbReference>
<dbReference type="SMART" id="SM00220">
    <property type="entry name" value="S_TKc"/>
    <property type="match status" value="1"/>
</dbReference>
<evidence type="ECO:0000259" key="1">
    <source>
        <dbReference type="PROSITE" id="PS50011"/>
    </source>
</evidence>
<dbReference type="PANTHER" id="PTHR24359:SF37">
    <property type="entry name" value="PROTEIN KINASE DOMAIN-CONTAINING PROTEIN"/>
    <property type="match status" value="1"/>
</dbReference>
<evidence type="ECO:0000313" key="2">
    <source>
        <dbReference type="EMBL" id="KAJ9134865.1"/>
    </source>
</evidence>
<gene>
    <name evidence="2" type="ORF">NKR19_g8468</name>
</gene>
<reference evidence="2" key="1">
    <citation type="submission" date="2022-07" db="EMBL/GenBank/DDBJ databases">
        <title>Fungi with potential for degradation of polypropylene.</title>
        <authorList>
            <person name="Gostincar C."/>
        </authorList>
    </citation>
    <scope>NUCLEOTIDE SEQUENCE</scope>
    <source>
        <strain evidence="2">EXF-13287</strain>
    </source>
</reference>
<keyword evidence="2" id="KW-0808">Transferase</keyword>
<sequence>MLPENRLFAVKQLFHQKKEDFRHEFEILRTVSRLGHRHLITLFAAYEQQGYYHLIFPLAEADLMIYWQDNTSRHDACTARWLASQCEGLASGLATIHRYFTRSGESLRDAAAGGGVLPTTPRRTTATCSDRKKHEPRTLFCRHGDIKRENILWFPDPPGSDGKAGRGTLKLTDFGTAELMTHDEVPWTKPLTSPIYRPPEADLPLSDSFIRTSYDIWGLACVYLEFAAWCFGGWRMIEAFLDKRYKHDHQFYKFNTGTFFEVLQGESGVPRAQVKPGVYEFIHELRSDSTCAHFFHDFLDMVCEVMLVVEEEGGPRRTSAANVATKLAAMRKKETTDCGYFWEPMPLLEWQVIKDSGLGQK</sequence>
<evidence type="ECO:0000313" key="3">
    <source>
        <dbReference type="Proteomes" id="UP001174691"/>
    </source>
</evidence>
<dbReference type="InterPro" id="IPR011009">
    <property type="entry name" value="Kinase-like_dom_sf"/>
</dbReference>
<name>A0AA38R630_9PEZI</name>
<dbReference type="EMBL" id="JANBVN010000173">
    <property type="protein sequence ID" value="KAJ9134865.1"/>
    <property type="molecule type" value="Genomic_DNA"/>
</dbReference>
<protein>
    <submittedName>
        <fullName evidence="2">Kinase-like protein</fullName>
    </submittedName>
</protein>
<feature type="domain" description="Protein kinase" evidence="1">
    <location>
        <begin position="1"/>
        <end position="299"/>
    </location>
</feature>
<dbReference type="GO" id="GO:0005524">
    <property type="term" value="F:ATP binding"/>
    <property type="evidence" value="ECO:0007669"/>
    <property type="project" value="InterPro"/>
</dbReference>
<dbReference type="Gene3D" id="1.10.510.10">
    <property type="entry name" value="Transferase(Phosphotransferase) domain 1"/>
    <property type="match status" value="2"/>
</dbReference>
<dbReference type="SUPFAM" id="SSF56112">
    <property type="entry name" value="Protein kinase-like (PK-like)"/>
    <property type="match status" value="1"/>
</dbReference>